<accession>A0A0M9ACI0</accession>
<protein>
    <submittedName>
        <fullName evidence="1">Esterase</fullName>
    </submittedName>
</protein>
<dbReference type="SUPFAM" id="SSF53474">
    <property type="entry name" value="alpha/beta-Hydrolases"/>
    <property type="match status" value="1"/>
</dbReference>
<organism evidence="1 2">
    <name type="scientific">Thermus aquaticus</name>
    <dbReference type="NCBI Taxonomy" id="271"/>
    <lineage>
        <taxon>Bacteria</taxon>
        <taxon>Thermotogati</taxon>
        <taxon>Deinococcota</taxon>
        <taxon>Deinococci</taxon>
        <taxon>Thermales</taxon>
        <taxon>Thermaceae</taxon>
        <taxon>Thermus</taxon>
    </lineage>
</organism>
<dbReference type="InterPro" id="IPR029058">
    <property type="entry name" value="AB_hydrolase_fold"/>
</dbReference>
<comment type="caution">
    <text evidence="1">The sequence shown here is derived from an EMBL/GenBank/DDBJ whole genome shotgun (WGS) entry which is preliminary data.</text>
</comment>
<dbReference type="AlphaFoldDB" id="A0A0M9ACI0"/>
<sequence length="231" mass="25106">MERRLVLAGLPVLAQIPENPRAILLALHGLQGSKEHILSLLPGFKEAGFLLLAPDAPRHGERGTPPSAKSGRYVEEVYQVALAFAEEAWRVAEEARARYGLPLFLAGGSLGAFVVHLLLSRGFRPRGALAFIGSGFPMKLPQGQSLQDPQVAALYQAPPALKGEAYGGVPLLHLHGTRDLIVPLERMEKTVEALRPHYPEGRLARFVEEGAGHIITPLMARVGRAFLEAWL</sequence>
<dbReference type="PATRIC" id="fig|271.14.peg.504"/>
<dbReference type="RefSeq" id="WP_053767129.1">
    <property type="nucleotide sequence ID" value="NZ_LHCI01000106.1"/>
</dbReference>
<proteinExistence type="predicted"/>
<dbReference type="Gene3D" id="3.40.50.1820">
    <property type="entry name" value="alpha/beta hydrolase"/>
    <property type="match status" value="1"/>
</dbReference>
<dbReference type="EMBL" id="LHCI01000106">
    <property type="protein sequence ID" value="KOX89257.1"/>
    <property type="molecule type" value="Genomic_DNA"/>
</dbReference>
<evidence type="ECO:0000313" key="2">
    <source>
        <dbReference type="Proteomes" id="UP000037685"/>
    </source>
</evidence>
<dbReference type="Proteomes" id="UP000037685">
    <property type="component" value="Unassembled WGS sequence"/>
</dbReference>
<name>A0A0M9ACI0_THEAQ</name>
<reference evidence="1 2" key="1">
    <citation type="submission" date="2015-07" db="EMBL/GenBank/DDBJ databases">
        <authorList>
            <person name="Noorani M."/>
        </authorList>
    </citation>
    <scope>NUCLEOTIDE SEQUENCE [LARGE SCALE GENOMIC DNA]</scope>
    <source>
        <strain evidence="2">ATCC 25104 / DSM 625 / JCM 10724 / NBRC 103206 / NCIMB 11243 / YT-1</strain>
    </source>
</reference>
<gene>
    <name evidence="1" type="ORF">BVI061214_00415</name>
</gene>
<evidence type="ECO:0000313" key="1">
    <source>
        <dbReference type="EMBL" id="KOX89257.1"/>
    </source>
</evidence>